<feature type="region of interest" description="Disordered" evidence="1">
    <location>
        <begin position="67"/>
        <end position="185"/>
    </location>
</feature>
<dbReference type="EMBL" id="VIWY01000003">
    <property type="protein sequence ID" value="TWG20513.1"/>
    <property type="molecule type" value="Genomic_DNA"/>
</dbReference>
<evidence type="ECO:0000313" key="2">
    <source>
        <dbReference type="EMBL" id="TWG20513.1"/>
    </source>
</evidence>
<feature type="compositionally biased region" description="Basic and acidic residues" evidence="1">
    <location>
        <begin position="146"/>
        <end position="157"/>
    </location>
</feature>
<feature type="compositionally biased region" description="Low complexity" evidence="1">
    <location>
        <begin position="20"/>
        <end position="32"/>
    </location>
</feature>
<dbReference type="AlphaFoldDB" id="A0A561W9K5"/>
<feature type="compositionally biased region" description="Basic and acidic residues" evidence="1">
    <location>
        <begin position="124"/>
        <end position="137"/>
    </location>
</feature>
<keyword evidence="3" id="KW-1185">Reference proteome</keyword>
<sequence length="185" mass="19164">MIPALAQRTSVLSTGGDGAGVAATTTSATRASRQVGSPEVRRAAVQRVSKPADALVITERRVPEVRAAAGSTAYDHNGEVRSTPASGNRPIISPAAGPGTGGATCAGTTGQRPYRKVVGPQRPGKADRREMGSERTGRSGAAPARTRSDGTTPDRTRNTAAGKRAYRTWPTRTAPAPRSPAARRR</sequence>
<name>A0A561W9K5_ACTTI</name>
<organism evidence="2 3">
    <name type="scientific">Actinoplanes teichomyceticus</name>
    <dbReference type="NCBI Taxonomy" id="1867"/>
    <lineage>
        <taxon>Bacteria</taxon>
        <taxon>Bacillati</taxon>
        <taxon>Actinomycetota</taxon>
        <taxon>Actinomycetes</taxon>
        <taxon>Micromonosporales</taxon>
        <taxon>Micromonosporaceae</taxon>
        <taxon>Actinoplanes</taxon>
    </lineage>
</organism>
<reference evidence="2 3" key="1">
    <citation type="submission" date="2019-06" db="EMBL/GenBank/DDBJ databases">
        <title>Sequencing the genomes of 1000 actinobacteria strains.</title>
        <authorList>
            <person name="Klenk H.-P."/>
        </authorList>
    </citation>
    <scope>NUCLEOTIDE SEQUENCE [LARGE SCALE GENOMIC DNA]</scope>
    <source>
        <strain evidence="2 3">DSM 43866</strain>
    </source>
</reference>
<feature type="compositionally biased region" description="Low complexity" evidence="1">
    <location>
        <begin position="167"/>
        <end position="185"/>
    </location>
</feature>
<feature type="region of interest" description="Disordered" evidence="1">
    <location>
        <begin position="1"/>
        <end position="44"/>
    </location>
</feature>
<proteinExistence type="predicted"/>
<protein>
    <submittedName>
        <fullName evidence="2">Uncharacterized protein</fullName>
    </submittedName>
</protein>
<evidence type="ECO:0000256" key="1">
    <source>
        <dbReference type="SAM" id="MobiDB-lite"/>
    </source>
</evidence>
<evidence type="ECO:0000313" key="3">
    <source>
        <dbReference type="Proteomes" id="UP000320239"/>
    </source>
</evidence>
<comment type="caution">
    <text evidence="2">The sequence shown here is derived from an EMBL/GenBank/DDBJ whole genome shotgun (WGS) entry which is preliminary data.</text>
</comment>
<dbReference type="Proteomes" id="UP000320239">
    <property type="component" value="Unassembled WGS sequence"/>
</dbReference>
<accession>A0A561W9K5</accession>
<gene>
    <name evidence="2" type="ORF">FHX34_10341</name>
</gene>